<dbReference type="Pfam" id="PF18813">
    <property type="entry name" value="PBECR4"/>
    <property type="match status" value="1"/>
</dbReference>
<evidence type="ECO:0000313" key="3">
    <source>
        <dbReference type="Proteomes" id="UP000183047"/>
    </source>
</evidence>
<protein>
    <recommendedName>
        <fullName evidence="1">Phage-Barnase-EndoU-ColicinE5/D-RelE like nuclease 4 domain-containing protein</fullName>
    </recommendedName>
</protein>
<proteinExistence type="predicted"/>
<name>A0A1G5GQK4_9FIRM</name>
<feature type="domain" description="Phage-Barnase-EndoU-ColicinE5/D-RelE like nuclease 4" evidence="1">
    <location>
        <begin position="11"/>
        <end position="182"/>
    </location>
</feature>
<organism evidence="2 3">
    <name type="scientific">Butyrivibrio hungatei</name>
    <dbReference type="NCBI Taxonomy" id="185008"/>
    <lineage>
        <taxon>Bacteria</taxon>
        <taxon>Bacillati</taxon>
        <taxon>Bacillota</taxon>
        <taxon>Clostridia</taxon>
        <taxon>Lachnospirales</taxon>
        <taxon>Lachnospiraceae</taxon>
        <taxon>Butyrivibrio</taxon>
    </lineage>
</organism>
<dbReference type="Proteomes" id="UP000183047">
    <property type="component" value="Unassembled WGS sequence"/>
</dbReference>
<dbReference type="InterPro" id="IPR041420">
    <property type="entry name" value="PBECR4"/>
</dbReference>
<sequence length="207" mass="23939">MKINKKDAIRIITEAAKKYEECLNNNTFLIVYEKLGIQEYVEISFRDMFFLHLTGITTKLSAQRFYKACIANKLSDSDITIDNKGKVEQKLAVIPYLHELLFNNCMIGDFINSGIKIRADYFVGDTKFVLSLGVKKNRKTDIPVSLYKEDVRKLIAPKNKVLLIMKKKYNEEKYSEKTFISKKFDIKQLNICNDIVSISGLMDKEVL</sequence>
<evidence type="ECO:0000259" key="1">
    <source>
        <dbReference type="Pfam" id="PF18813"/>
    </source>
</evidence>
<evidence type="ECO:0000313" key="2">
    <source>
        <dbReference type="EMBL" id="SCY52958.1"/>
    </source>
</evidence>
<gene>
    <name evidence="2" type="ORF">SAMN02910451_02965</name>
</gene>
<keyword evidence="3" id="KW-1185">Reference proteome</keyword>
<dbReference type="AlphaFoldDB" id="A0A1G5GQK4"/>
<reference evidence="3" key="1">
    <citation type="submission" date="2016-10" db="EMBL/GenBank/DDBJ databases">
        <authorList>
            <person name="Varghese N."/>
            <person name="Submissions S."/>
        </authorList>
    </citation>
    <scope>NUCLEOTIDE SEQUENCE [LARGE SCALE GENOMIC DNA]</scope>
    <source>
        <strain evidence="3">XBD2006</strain>
    </source>
</reference>
<dbReference type="EMBL" id="FMUR01000022">
    <property type="protein sequence ID" value="SCY52958.1"/>
    <property type="molecule type" value="Genomic_DNA"/>
</dbReference>
<accession>A0A1G5GQK4</accession>
<dbReference type="RefSeq" id="WP_051563137.1">
    <property type="nucleotide sequence ID" value="NZ_FMUR01000022.1"/>
</dbReference>